<reference evidence="5 6" key="2">
    <citation type="submission" date="2012-02" db="EMBL/GenBank/DDBJ databases">
        <title>Improved High-Quality Draft sequence of Desulfobacter postgatei 2ac9.</title>
        <authorList>
            <consortium name="US DOE Joint Genome Institute"/>
            <person name="Lucas S."/>
            <person name="Han J."/>
            <person name="Lapidus A."/>
            <person name="Cheng J.-F."/>
            <person name="Goodwin L."/>
            <person name="Pitluck S."/>
            <person name="Peters L."/>
            <person name="Ovchinnikova G."/>
            <person name="Held B."/>
            <person name="Detter J.C."/>
            <person name="Han C."/>
            <person name="Tapia R."/>
            <person name="Land M."/>
            <person name="Hauser L."/>
            <person name="Kyrpides N."/>
            <person name="Ivanova N."/>
            <person name="Pagani I."/>
            <person name="Orellana R."/>
            <person name="Lovley D."/>
            <person name="Woyke T."/>
        </authorList>
    </citation>
    <scope>NUCLEOTIDE SEQUENCE [LARGE SCALE GENOMIC DNA]</scope>
    <source>
        <strain evidence="5 6">2ac9</strain>
    </source>
</reference>
<evidence type="ECO:0000313" key="6">
    <source>
        <dbReference type="Proteomes" id="UP000005778"/>
    </source>
</evidence>
<dbReference type="InterPro" id="IPR047057">
    <property type="entry name" value="MerR_fam"/>
</dbReference>
<evidence type="ECO:0000256" key="2">
    <source>
        <dbReference type="ARBA" id="ARBA00023125"/>
    </source>
</evidence>
<evidence type="ECO:0000313" key="5">
    <source>
        <dbReference type="EMBL" id="EIM65216.1"/>
    </source>
</evidence>
<dbReference type="PANTHER" id="PTHR30204">
    <property type="entry name" value="REDOX-CYCLING DRUG-SENSING TRANSCRIPTIONAL ACTIVATOR SOXR"/>
    <property type="match status" value="1"/>
</dbReference>
<organism evidence="5 6">
    <name type="scientific">Desulfobacter postgatei 2ac9</name>
    <dbReference type="NCBI Taxonomy" id="879212"/>
    <lineage>
        <taxon>Bacteria</taxon>
        <taxon>Pseudomonadati</taxon>
        <taxon>Thermodesulfobacteriota</taxon>
        <taxon>Desulfobacteria</taxon>
        <taxon>Desulfobacterales</taxon>
        <taxon>Desulfobacteraceae</taxon>
        <taxon>Desulfobacter</taxon>
    </lineage>
</organism>
<dbReference type="GO" id="GO:0003677">
    <property type="term" value="F:DNA binding"/>
    <property type="evidence" value="ECO:0007669"/>
    <property type="project" value="UniProtKB-KW"/>
</dbReference>
<keyword evidence="2" id="KW-0238">DNA-binding</keyword>
<evidence type="ECO:0000259" key="4">
    <source>
        <dbReference type="PROSITE" id="PS50937"/>
    </source>
</evidence>
<dbReference type="SUPFAM" id="SSF46955">
    <property type="entry name" value="Putative DNA-binding domain"/>
    <property type="match status" value="1"/>
</dbReference>
<dbReference type="SMART" id="SM00422">
    <property type="entry name" value="HTH_MERR"/>
    <property type="match status" value="1"/>
</dbReference>
<protein>
    <submittedName>
        <fullName evidence="5">Putative transcriptional regulator</fullName>
    </submittedName>
</protein>
<dbReference type="eggNOG" id="COG0789">
    <property type="taxonomic scope" value="Bacteria"/>
</dbReference>
<dbReference type="PANTHER" id="PTHR30204:SF67">
    <property type="entry name" value="HTH-TYPE TRANSCRIPTIONAL REGULATOR MLRA-RELATED"/>
    <property type="match status" value="1"/>
</dbReference>
<dbReference type="PROSITE" id="PS50937">
    <property type="entry name" value="HTH_MERR_2"/>
    <property type="match status" value="1"/>
</dbReference>
<proteinExistence type="predicted"/>
<dbReference type="Gene3D" id="1.10.1660.10">
    <property type="match status" value="1"/>
</dbReference>
<dbReference type="STRING" id="879212.DespoDRAFT_03450"/>
<keyword evidence="1" id="KW-0805">Transcription regulation</keyword>
<dbReference type="InterPro" id="IPR000551">
    <property type="entry name" value="MerR-type_HTH_dom"/>
</dbReference>
<dbReference type="OrthoDB" id="9810140at2"/>
<name>I5B6V3_9BACT</name>
<dbReference type="InterPro" id="IPR009061">
    <property type="entry name" value="DNA-bd_dom_put_sf"/>
</dbReference>
<keyword evidence="3" id="KW-0804">Transcription</keyword>
<dbReference type="GO" id="GO:0003700">
    <property type="term" value="F:DNA-binding transcription factor activity"/>
    <property type="evidence" value="ECO:0007669"/>
    <property type="project" value="InterPro"/>
</dbReference>
<sequence>MVADKQNLNKQTACRDKPKNIVNGLDGQTGTGVIIRKAAELTGVKPVTLRAWERRYHLITPERNAKGHRLYSPAQIETIREICRWLERGVSIGKVKGLLSGSGKVTAPAQSNDTLAAADDLLQALADLNSRRAENIVNRICREYPPNIAIRQCFLPVIDALGQWKRQQGSVAAALLQFLLISRLSAMIRSENKSASIPCLAISLDPPGSLAAWLWLVSMAGQGLHITLLDGVEHISGLIDHARLQTYEHLAVFANRVPTKKQQQDIIKLSRLFDADHFHASTVIKTLCGAELKG</sequence>
<feature type="domain" description="HTH merR-type" evidence="4">
    <location>
        <begin position="35"/>
        <end position="101"/>
    </location>
</feature>
<dbReference type="AlphaFoldDB" id="I5B6V3"/>
<dbReference type="Pfam" id="PF13411">
    <property type="entry name" value="MerR_1"/>
    <property type="match status" value="1"/>
</dbReference>
<gene>
    <name evidence="5" type="ORF">DespoDRAFT_03450</name>
</gene>
<keyword evidence="6" id="KW-1185">Reference proteome</keyword>
<evidence type="ECO:0000256" key="1">
    <source>
        <dbReference type="ARBA" id="ARBA00023015"/>
    </source>
</evidence>
<dbReference type="HOGENOM" id="CLU_045945_0_0_7"/>
<evidence type="ECO:0000256" key="3">
    <source>
        <dbReference type="ARBA" id="ARBA00023163"/>
    </source>
</evidence>
<dbReference type="CDD" id="cd01104">
    <property type="entry name" value="HTH_MlrA-CarA"/>
    <property type="match status" value="1"/>
</dbReference>
<accession>I5B6V3</accession>
<dbReference type="EMBL" id="CM001488">
    <property type="protein sequence ID" value="EIM65216.1"/>
    <property type="molecule type" value="Genomic_DNA"/>
</dbReference>
<dbReference type="Proteomes" id="UP000005778">
    <property type="component" value="Chromosome"/>
</dbReference>
<reference evidence="5 6" key="1">
    <citation type="submission" date="2011-09" db="EMBL/GenBank/DDBJ databases">
        <authorList>
            <consortium name="US DOE Joint Genome Institute (JGI-PGF)"/>
            <person name="Lucas S."/>
            <person name="Han J."/>
            <person name="Lapidus A."/>
            <person name="Cheng J.-F."/>
            <person name="Goodwin L."/>
            <person name="Pitluck S."/>
            <person name="Peters L."/>
            <person name="Land M.L."/>
            <person name="Hauser L."/>
            <person name="Orellana R."/>
            <person name="Lovley D."/>
            <person name="Woyke T.J."/>
        </authorList>
    </citation>
    <scope>NUCLEOTIDE SEQUENCE [LARGE SCALE GENOMIC DNA]</scope>
    <source>
        <strain evidence="5 6">2ac9</strain>
    </source>
</reference>